<keyword evidence="12" id="KW-0314">Glutamate biosynthesis</keyword>
<sequence>MQNLIHAFKDSCGCGIIANVDAKPERRIAEDALTALSRMIHRGAIAADGKSGDGCGILTAMPDDFMKTIALVNGFSLPEKFAVGCIFFTDKKQEQIVQDYLDKYDLKLLFYREVPVNKDVLGEQALASLPDIKHAFIIPDSPVAEQRFDEFLYLCRKQIENHLTADEDFYIASLSPYVISYKGLIKPDLLRDFYLDLQEDDFKTGFALFHQRFSTNTLPKWELAQPFRTLAHNGEINAIQGNRFNVKVNQENAKSEVYSDEELKAIGEILTNDASDSGSVDNMFEYLIANGVNFFKAMSSMFPPAWQNLPKQDAKIRAYYEYLTANFEAWDGPAALNFTDGRYLATAMDRNGLRPAKYIITKDNRFLIASELGVLDIDEENVLEQGKLHGGEVIAVDTKHAKILMNHDVQNYLKNAQPYGEWLARYQHYLAEHYDENFVDFSEFNFDEKLIYQRYHNYTHETMEQIIAPMIANGKEEIGSMGDDTPIACFSQVQRNFTDFFRQKFAQVTNPPIDPLREKLIMSLSMTLGPRGNILQEDPKNAIGLRINSPVLSKEKMDIIKSFGNKNDAKFNATYLHKIFYTSFESNLHQALFDLVYQIKKAIEEEHISLVFLDDRCLDENKKIIPMPLVIGFINSYLSKNQLRGKVSLIAVSAEAYDSHSCAVLISFGASAVYPYLLYASAIEIARRQHKDDEYSIKLIQKKALQNTHKAINAGLLKIMSKMGICAIDSYQHSSLFDIIGLGKDIIEDCFSNAHSFLQGLNYQDIEERIHANHAKAFKMNQYQNQYELEVGSFYKYKTKGEYHDYAPAISMGIRKFASTLQKEDYEAVQNRINNRGLKMIRDFYEFNSLKKSIPIEEVEPIENITCRFNSAAMSLGAISPEAHEALAEAMNRIGAMSNSGEGGEDKIRYKSIKNSKIKQVASGRFGVTPAYLRSAEEIQIKLAQGAKPGEGGQLPGKKVTPLIAKLRYTIPGVTLISPPPHHDIYSIEDLAQLIYDLKQINPKARVSVKLVSSSGVGTIAVGVAKAYADKIIISGCDGGTGAAQLASIKFAGNPWELGLIEAHNALKANDLRKMVELQTDGGLKTGLDVVKAAIMGAETFGFGTVLLNAVGCKILRVCHLNKCSVGIATQNETLRDHYTGTVEAIVSYLQNLAEEIRTILATLGYSTLDEVIGKTELFKVVEDEFAQKFDFKSILFDFDGENIQRHKHNDPFDKNTFEKQIFKEVKDFIDDPNKTKSLSLEINNTNRSFGAFTSGYIAEKFGDEGLPKDSLIYYIKGNAGQSFGAFLSQGMSFYLTGNANDYVGKGMRGGRIVVRPKDTNKNMAIAGNTCLYGATGGKLFVAGNVGERFAVRNSGALAVVEGTGDHACEYMTGGTVVILGKTGYNFGAGMTGGAAFVYDKDLSFFDKVNMELVKLERIDTEETEEARHYLKKILRSYIYRTQSEKAKYLLKNFLAELRFFWLVTPKDMRAPLNPFEGN</sequence>
<gene>
    <name evidence="16" type="primary">gltB</name>
    <name evidence="16" type="ORF">GCM10010832_24550</name>
</gene>
<evidence type="ECO:0000256" key="8">
    <source>
        <dbReference type="ARBA" id="ARBA00022962"/>
    </source>
</evidence>
<dbReference type="Gene3D" id="3.20.20.70">
    <property type="entry name" value="Aldolase class I"/>
    <property type="match status" value="2"/>
</dbReference>
<dbReference type="SUPFAM" id="SSF56235">
    <property type="entry name" value="N-terminal nucleophile aminohydrolases (Ntn hydrolases)"/>
    <property type="match status" value="1"/>
</dbReference>
<evidence type="ECO:0000256" key="2">
    <source>
        <dbReference type="ARBA" id="ARBA00001927"/>
    </source>
</evidence>
<dbReference type="PROSITE" id="PS51278">
    <property type="entry name" value="GATASE_TYPE_2"/>
    <property type="match status" value="1"/>
</dbReference>
<name>A0ABQ1SKD2_9FLAO</name>
<evidence type="ECO:0000256" key="9">
    <source>
        <dbReference type="ARBA" id="ARBA00023002"/>
    </source>
</evidence>
<evidence type="ECO:0000259" key="15">
    <source>
        <dbReference type="PROSITE" id="PS51278"/>
    </source>
</evidence>
<evidence type="ECO:0000256" key="1">
    <source>
        <dbReference type="ARBA" id="ARBA00001917"/>
    </source>
</evidence>
<keyword evidence="8" id="KW-0315">Glutamine amidotransferase</keyword>
<evidence type="ECO:0000256" key="3">
    <source>
        <dbReference type="ARBA" id="ARBA00009716"/>
    </source>
</evidence>
<dbReference type="Gene3D" id="3.60.20.10">
    <property type="entry name" value="Glutamine Phosphoribosylpyrophosphate, subunit 1, domain 1"/>
    <property type="match status" value="1"/>
</dbReference>
<evidence type="ECO:0000313" key="17">
    <source>
        <dbReference type="Proteomes" id="UP000599179"/>
    </source>
</evidence>
<dbReference type="RefSeq" id="WP_188459441.1">
    <property type="nucleotide sequence ID" value="NZ_BMGM01000012.1"/>
</dbReference>
<dbReference type="SUPFAM" id="SSF51395">
    <property type="entry name" value="FMN-linked oxidoreductases"/>
    <property type="match status" value="1"/>
</dbReference>
<proteinExistence type="inferred from homology"/>
<evidence type="ECO:0000256" key="5">
    <source>
        <dbReference type="ARBA" id="ARBA00022630"/>
    </source>
</evidence>
<dbReference type="PANTHER" id="PTHR11938">
    <property type="entry name" value="FAD NADPH DEHYDROGENASE/OXIDOREDUCTASE"/>
    <property type="match status" value="1"/>
</dbReference>
<organism evidence="16 17">
    <name type="scientific">Psychroflexus planctonicus</name>
    <dbReference type="NCBI Taxonomy" id="1526575"/>
    <lineage>
        <taxon>Bacteria</taxon>
        <taxon>Pseudomonadati</taxon>
        <taxon>Bacteroidota</taxon>
        <taxon>Flavobacteriia</taxon>
        <taxon>Flavobacteriales</taxon>
        <taxon>Flavobacteriaceae</taxon>
        <taxon>Psychroflexus</taxon>
    </lineage>
</organism>
<dbReference type="InterPro" id="IPR002932">
    <property type="entry name" value="Glu_synthdom"/>
</dbReference>
<keyword evidence="13" id="KW-0003">3Fe-4S</keyword>
<dbReference type="Proteomes" id="UP000599179">
    <property type="component" value="Unassembled WGS sequence"/>
</dbReference>
<dbReference type="Pfam" id="PF01645">
    <property type="entry name" value="Glu_synthase"/>
    <property type="match status" value="1"/>
</dbReference>
<evidence type="ECO:0000256" key="4">
    <source>
        <dbReference type="ARBA" id="ARBA00022605"/>
    </source>
</evidence>
<evidence type="ECO:0000256" key="10">
    <source>
        <dbReference type="ARBA" id="ARBA00023004"/>
    </source>
</evidence>
<accession>A0ABQ1SKD2</accession>
<keyword evidence="6" id="KW-0288">FMN</keyword>
<keyword evidence="5" id="KW-0285">Flavoprotein</keyword>
<reference evidence="17" key="1">
    <citation type="journal article" date="2019" name="Int. J. Syst. Evol. Microbiol.">
        <title>The Global Catalogue of Microorganisms (GCM) 10K type strain sequencing project: providing services to taxonomists for standard genome sequencing and annotation.</title>
        <authorList>
            <consortium name="The Broad Institute Genomics Platform"/>
            <consortium name="The Broad Institute Genome Sequencing Center for Infectious Disease"/>
            <person name="Wu L."/>
            <person name="Ma J."/>
        </authorList>
    </citation>
    <scope>NUCLEOTIDE SEQUENCE [LARGE SCALE GENOMIC DNA]</scope>
    <source>
        <strain evidence="17">CGMCC 1.12931</strain>
    </source>
</reference>
<dbReference type="InterPro" id="IPR017932">
    <property type="entry name" value="GATase_2_dom"/>
</dbReference>
<dbReference type="InterPro" id="IPR029055">
    <property type="entry name" value="Ntn_hydrolases_N"/>
</dbReference>
<dbReference type="NCBIfam" id="NF008730">
    <property type="entry name" value="PRK11750.1"/>
    <property type="match status" value="1"/>
</dbReference>
<dbReference type="InterPro" id="IPR006982">
    <property type="entry name" value="Glu_synth_centr_N"/>
</dbReference>
<comment type="cofactor">
    <cofactor evidence="2">
        <name>[3Fe-4S] cluster</name>
        <dbReference type="ChEBI" id="CHEBI:21137"/>
    </cofactor>
</comment>
<comment type="similarity">
    <text evidence="3">Belongs to the glutamate synthase family.</text>
</comment>
<keyword evidence="9" id="KW-0560">Oxidoreductase</keyword>
<comment type="pathway">
    <text evidence="14">Amino-acid biosynthesis.</text>
</comment>
<dbReference type="CDD" id="cd00982">
    <property type="entry name" value="gltB_C"/>
    <property type="match status" value="1"/>
</dbReference>
<evidence type="ECO:0000256" key="7">
    <source>
        <dbReference type="ARBA" id="ARBA00022723"/>
    </source>
</evidence>
<comment type="cofactor">
    <cofactor evidence="1">
        <name>FMN</name>
        <dbReference type="ChEBI" id="CHEBI:58210"/>
    </cofactor>
</comment>
<keyword evidence="10" id="KW-0408">Iron</keyword>
<evidence type="ECO:0000256" key="12">
    <source>
        <dbReference type="ARBA" id="ARBA00023164"/>
    </source>
</evidence>
<dbReference type="Pfam" id="PF01493">
    <property type="entry name" value="GXGXG"/>
    <property type="match status" value="1"/>
</dbReference>
<evidence type="ECO:0000256" key="13">
    <source>
        <dbReference type="ARBA" id="ARBA00023291"/>
    </source>
</evidence>
<dbReference type="PANTHER" id="PTHR11938:SF133">
    <property type="entry name" value="GLUTAMATE SYNTHASE (NADH)"/>
    <property type="match status" value="1"/>
</dbReference>
<evidence type="ECO:0000256" key="6">
    <source>
        <dbReference type="ARBA" id="ARBA00022643"/>
    </source>
</evidence>
<dbReference type="InterPro" id="IPR002489">
    <property type="entry name" value="Glu_synth_asu_C"/>
</dbReference>
<dbReference type="Pfam" id="PF00310">
    <property type="entry name" value="GATase_2"/>
    <property type="match status" value="1"/>
</dbReference>
<dbReference type="InterPro" id="IPR050711">
    <property type="entry name" value="ET-N_metabolism_enzyme"/>
</dbReference>
<dbReference type="EMBL" id="BMGM01000012">
    <property type="protein sequence ID" value="GGE43652.1"/>
    <property type="molecule type" value="Genomic_DNA"/>
</dbReference>
<keyword evidence="4" id="KW-0028">Amino-acid biosynthesis</keyword>
<evidence type="ECO:0000256" key="14">
    <source>
        <dbReference type="ARBA" id="ARBA00029440"/>
    </source>
</evidence>
<keyword evidence="11" id="KW-0411">Iron-sulfur</keyword>
<keyword evidence="7" id="KW-0479">Metal-binding</keyword>
<dbReference type="CDD" id="cd02808">
    <property type="entry name" value="GltS_FMN"/>
    <property type="match status" value="1"/>
</dbReference>
<comment type="caution">
    <text evidence="16">The sequence shown here is derived from an EMBL/GenBank/DDBJ whole genome shotgun (WGS) entry which is preliminary data.</text>
</comment>
<feature type="domain" description="Glutamine amidotransferase type-2" evidence="15">
    <location>
        <begin position="14"/>
        <end position="399"/>
    </location>
</feature>
<dbReference type="Pfam" id="PF04898">
    <property type="entry name" value="Glu_syn_central"/>
    <property type="match status" value="1"/>
</dbReference>
<evidence type="ECO:0000313" key="16">
    <source>
        <dbReference type="EMBL" id="GGE43652.1"/>
    </source>
</evidence>
<dbReference type="InterPro" id="IPR036485">
    <property type="entry name" value="Glu_synth_asu_C_sf"/>
</dbReference>
<dbReference type="CDD" id="cd00713">
    <property type="entry name" value="GltS"/>
    <property type="match status" value="1"/>
</dbReference>
<dbReference type="Gene3D" id="2.160.20.60">
    <property type="entry name" value="Glutamate synthase, alpha subunit, C-terminal domain"/>
    <property type="match status" value="1"/>
</dbReference>
<keyword evidence="17" id="KW-1185">Reference proteome</keyword>
<protein>
    <submittedName>
        <fullName evidence="16">Glutamate synthase large subunit</fullName>
    </submittedName>
</protein>
<evidence type="ECO:0000256" key="11">
    <source>
        <dbReference type="ARBA" id="ARBA00023014"/>
    </source>
</evidence>
<dbReference type="InterPro" id="IPR013785">
    <property type="entry name" value="Aldolase_TIM"/>
</dbReference>
<dbReference type="SUPFAM" id="SSF69336">
    <property type="entry name" value="Alpha subunit of glutamate synthase, C-terminal domain"/>
    <property type="match status" value="1"/>
</dbReference>